<proteinExistence type="predicted"/>
<keyword evidence="2" id="KW-1185">Reference proteome</keyword>
<organism evidence="1 2">
    <name type="scientific">Protopolystoma xenopodis</name>
    <dbReference type="NCBI Taxonomy" id="117903"/>
    <lineage>
        <taxon>Eukaryota</taxon>
        <taxon>Metazoa</taxon>
        <taxon>Spiralia</taxon>
        <taxon>Lophotrochozoa</taxon>
        <taxon>Platyhelminthes</taxon>
        <taxon>Monogenea</taxon>
        <taxon>Polyopisthocotylea</taxon>
        <taxon>Polystomatidea</taxon>
        <taxon>Polystomatidae</taxon>
        <taxon>Protopolystoma</taxon>
    </lineage>
</organism>
<dbReference type="AlphaFoldDB" id="A0A3S5FE41"/>
<reference evidence="1" key="1">
    <citation type="submission" date="2018-11" db="EMBL/GenBank/DDBJ databases">
        <authorList>
            <consortium name="Pathogen Informatics"/>
        </authorList>
    </citation>
    <scope>NUCLEOTIDE SEQUENCE</scope>
</reference>
<protein>
    <submittedName>
        <fullName evidence="1">Uncharacterized protein</fullName>
    </submittedName>
</protein>
<dbReference type="Proteomes" id="UP000784294">
    <property type="component" value="Unassembled WGS sequence"/>
</dbReference>
<gene>
    <name evidence="1" type="ORF">PXEA_LOCUS16358</name>
</gene>
<evidence type="ECO:0000313" key="1">
    <source>
        <dbReference type="EMBL" id="VEL22918.1"/>
    </source>
</evidence>
<dbReference type="EMBL" id="CAAALY010059076">
    <property type="protein sequence ID" value="VEL22918.1"/>
    <property type="molecule type" value="Genomic_DNA"/>
</dbReference>
<evidence type="ECO:0000313" key="2">
    <source>
        <dbReference type="Proteomes" id="UP000784294"/>
    </source>
</evidence>
<sequence length="102" mass="11404">MQTGEKFRIIDFAACDNSPMPIKVKGHPFISCSVKFGAGVGTVAGVKKLGCRRRNHRRRQIFFYAVEFSPAEFCSKFANLFAGGKMGKFTANSRLMNKFAHH</sequence>
<accession>A0A3S5FE41</accession>
<comment type="caution">
    <text evidence="1">The sequence shown here is derived from an EMBL/GenBank/DDBJ whole genome shotgun (WGS) entry which is preliminary data.</text>
</comment>
<name>A0A3S5FE41_9PLAT</name>